<accession>A0A6J7X520</accession>
<proteinExistence type="predicted"/>
<sequence>MNALNKQVDGDHYKKFVIQPTEFIHKNNIPFIEGNVIKYICRWRDKGGMKDLDKVIHYIELLKELESGNKERCNRRQSRIKTFIQGWRRELGSNLRKEDERTEINSGGYGPIVHAKT</sequence>
<evidence type="ECO:0000313" key="1">
    <source>
        <dbReference type="EMBL" id="CAB5222403.1"/>
    </source>
</evidence>
<organism evidence="1">
    <name type="scientific">uncultured Caudovirales phage</name>
    <dbReference type="NCBI Taxonomy" id="2100421"/>
    <lineage>
        <taxon>Viruses</taxon>
        <taxon>Duplodnaviria</taxon>
        <taxon>Heunggongvirae</taxon>
        <taxon>Uroviricota</taxon>
        <taxon>Caudoviricetes</taxon>
        <taxon>Peduoviridae</taxon>
        <taxon>Maltschvirus</taxon>
        <taxon>Maltschvirus maltsch</taxon>
    </lineage>
</organism>
<dbReference type="Pfam" id="PF11753">
    <property type="entry name" value="DUF3310"/>
    <property type="match status" value="1"/>
</dbReference>
<protein>
    <submittedName>
        <fullName evidence="1">SaV-like</fullName>
    </submittedName>
</protein>
<dbReference type="InterPro" id="IPR021739">
    <property type="entry name" value="SaV-like"/>
</dbReference>
<gene>
    <name evidence="1" type="ORF">UFOVP369_5</name>
</gene>
<dbReference type="EMBL" id="LR798315">
    <property type="protein sequence ID" value="CAB5222403.1"/>
    <property type="molecule type" value="Genomic_DNA"/>
</dbReference>
<name>A0A6J7X520_9CAUD</name>
<reference evidence="1" key="1">
    <citation type="submission" date="2020-05" db="EMBL/GenBank/DDBJ databases">
        <authorList>
            <person name="Chiriac C."/>
            <person name="Salcher M."/>
            <person name="Ghai R."/>
            <person name="Kavagutti S V."/>
        </authorList>
    </citation>
    <scope>NUCLEOTIDE SEQUENCE</scope>
</reference>